<feature type="signal peptide" evidence="7">
    <location>
        <begin position="1"/>
        <end position="27"/>
    </location>
</feature>
<dbReference type="InterPro" id="IPR018461">
    <property type="entry name" value="Na/H_Antiport_NhaC-like_C"/>
</dbReference>
<feature type="domain" description="Na+/H+ antiporter NhaC-like C-terminal" evidence="8">
    <location>
        <begin position="220"/>
        <end position="552"/>
    </location>
</feature>
<keyword evidence="4 6" id="KW-1133">Transmembrane helix</keyword>
<dbReference type="GO" id="GO:0005886">
    <property type="term" value="C:plasma membrane"/>
    <property type="evidence" value="ECO:0007669"/>
    <property type="project" value="UniProtKB-SubCell"/>
</dbReference>
<evidence type="ECO:0000256" key="3">
    <source>
        <dbReference type="ARBA" id="ARBA00022692"/>
    </source>
</evidence>
<keyword evidence="10" id="KW-1185">Reference proteome</keyword>
<evidence type="ECO:0000256" key="4">
    <source>
        <dbReference type="ARBA" id="ARBA00022989"/>
    </source>
</evidence>
<keyword evidence="2" id="KW-1003">Cell membrane</keyword>
<feature type="transmembrane region" description="Helical" evidence="6">
    <location>
        <begin position="251"/>
        <end position="277"/>
    </location>
</feature>
<feature type="transmembrane region" description="Helical" evidence="6">
    <location>
        <begin position="399"/>
        <end position="421"/>
    </location>
</feature>
<evidence type="ECO:0000256" key="5">
    <source>
        <dbReference type="ARBA" id="ARBA00023136"/>
    </source>
</evidence>
<evidence type="ECO:0000256" key="6">
    <source>
        <dbReference type="SAM" id="Phobius"/>
    </source>
</evidence>
<dbReference type="EMBL" id="MQWB01000001">
    <property type="protein sequence ID" value="OZC02901.1"/>
    <property type="molecule type" value="Genomic_DNA"/>
</dbReference>
<organism evidence="9 10">
    <name type="scientific">Rubricoccus marinus</name>
    <dbReference type="NCBI Taxonomy" id="716817"/>
    <lineage>
        <taxon>Bacteria</taxon>
        <taxon>Pseudomonadati</taxon>
        <taxon>Rhodothermota</taxon>
        <taxon>Rhodothermia</taxon>
        <taxon>Rhodothermales</taxon>
        <taxon>Rubricoccaceae</taxon>
        <taxon>Rubricoccus</taxon>
    </lineage>
</organism>
<dbReference type="OrthoDB" id="9762978at2"/>
<feature type="transmembrane region" description="Helical" evidence="6">
    <location>
        <begin position="441"/>
        <end position="462"/>
    </location>
</feature>
<evidence type="ECO:0000259" key="8">
    <source>
        <dbReference type="Pfam" id="PF03553"/>
    </source>
</evidence>
<accession>A0A259TYW5</accession>
<dbReference type="PANTHER" id="PTHR43478">
    <property type="entry name" value="NA+/H+ ANTIPORTER-RELATED"/>
    <property type="match status" value="1"/>
</dbReference>
<proteinExistence type="predicted"/>
<comment type="subcellular location">
    <subcellularLocation>
        <location evidence="1">Cell membrane</location>
        <topology evidence="1">Multi-pass membrane protein</topology>
    </subcellularLocation>
</comment>
<protein>
    <submittedName>
        <fullName evidence="9">Sodium:proton antiporter</fullName>
    </submittedName>
</protein>
<dbReference type="AlphaFoldDB" id="A0A259TYW5"/>
<feature type="transmembrane region" description="Helical" evidence="6">
    <location>
        <begin position="369"/>
        <end position="387"/>
    </location>
</feature>
<keyword evidence="3 6" id="KW-0812">Transmembrane</keyword>
<dbReference type="RefSeq" id="WP_094547624.1">
    <property type="nucleotide sequence ID" value="NZ_MQWB01000001.1"/>
</dbReference>
<comment type="caution">
    <text evidence="9">The sequence shown here is derived from an EMBL/GenBank/DDBJ whole genome shotgun (WGS) entry which is preliminary data.</text>
</comment>
<feature type="transmembrane region" description="Helical" evidence="6">
    <location>
        <begin position="209"/>
        <end position="231"/>
    </location>
</feature>
<evidence type="ECO:0000256" key="2">
    <source>
        <dbReference type="ARBA" id="ARBA00022475"/>
    </source>
</evidence>
<feature type="transmembrane region" description="Helical" evidence="6">
    <location>
        <begin position="129"/>
        <end position="146"/>
    </location>
</feature>
<feature type="transmembrane region" description="Helical" evidence="6">
    <location>
        <begin position="89"/>
        <end position="109"/>
    </location>
</feature>
<keyword evidence="5 6" id="KW-0472">Membrane</keyword>
<evidence type="ECO:0000313" key="9">
    <source>
        <dbReference type="EMBL" id="OZC02901.1"/>
    </source>
</evidence>
<dbReference type="InParanoid" id="A0A259TYW5"/>
<evidence type="ECO:0000313" key="10">
    <source>
        <dbReference type="Proteomes" id="UP000216446"/>
    </source>
</evidence>
<gene>
    <name evidence="9" type="ORF">BSZ36_07895</name>
</gene>
<feature type="chain" id="PRO_5012830755" evidence="7">
    <location>
        <begin position="28"/>
        <end position="596"/>
    </location>
</feature>
<feature type="transmembrane region" description="Helical" evidence="6">
    <location>
        <begin position="565"/>
        <end position="583"/>
    </location>
</feature>
<dbReference type="Pfam" id="PF03553">
    <property type="entry name" value="Na_H_antiporter"/>
    <property type="match status" value="1"/>
</dbReference>
<keyword evidence="7" id="KW-0732">Signal</keyword>
<name>A0A259TYW5_9BACT</name>
<evidence type="ECO:0000256" key="1">
    <source>
        <dbReference type="ARBA" id="ARBA00004651"/>
    </source>
</evidence>
<evidence type="ECO:0000256" key="7">
    <source>
        <dbReference type="SAM" id="SignalP"/>
    </source>
</evidence>
<dbReference type="Proteomes" id="UP000216446">
    <property type="component" value="Unassembled WGS sequence"/>
</dbReference>
<feature type="transmembrane region" description="Helical" evidence="6">
    <location>
        <begin position="325"/>
        <end position="345"/>
    </location>
</feature>
<feature type="transmembrane region" description="Helical" evidence="6">
    <location>
        <begin position="64"/>
        <end position="82"/>
    </location>
</feature>
<reference evidence="9 10" key="1">
    <citation type="submission" date="2016-11" db="EMBL/GenBank/DDBJ databases">
        <title>Study of marine rhodopsin-containing bacteria.</title>
        <authorList>
            <person name="Yoshizawa S."/>
            <person name="Kumagai Y."/>
            <person name="Kogure K."/>
        </authorList>
    </citation>
    <scope>NUCLEOTIDE SEQUENCE [LARGE SCALE GENOMIC DNA]</scope>
    <source>
        <strain evidence="9 10">SG-29</strain>
    </source>
</reference>
<dbReference type="PANTHER" id="PTHR43478:SF1">
    <property type="entry name" value="NA+_H+ ANTIPORTER NHAC-LIKE C-TERMINAL DOMAIN-CONTAINING PROTEIN"/>
    <property type="match status" value="1"/>
</dbReference>
<feature type="transmembrane region" description="Helical" evidence="6">
    <location>
        <begin position="541"/>
        <end position="559"/>
    </location>
</feature>
<sequence length="596" mass="62503">MKLSRVVPSKYAILALVLIAFAGVAIAQDSAAPEALAPVADSLAAGDAPVVLQEAPPEAPTPNAGWWSLLPAVLAIGAALAFRQVIVALFLGVWVGAWIASGDPAMGWFTGFFEAIQTYILSAITDEGHAAIILFSLLIGGLVGLIQKGGGTQAIVHLVTKWAKSAGRGQLATALLGITIFFDDYANTLIVGGTMRPITDTLRISREKLAYIVDSTAAPVACIALVTTWIGTEVGYIGEAIAQIPDYDESAYSVFLNSIGYSFYPLLALLFVFLVAGMKRDFGPMLKAERRARTTGQLARPGANVGAAEADAHLLEPKEGTPYRLINAFLPIGVLVVGVLVGLWITGRASEGPDASIQDVIGAADSYKAMMWASLAAVVTAITMYVGQRIVTIDEAVESLMAGMRTMLFALMILTLAWALSGVNEALGTGEFLKDLLSDRLIPGLVPALVFILAAATAFATGSSWGAMGILMPLVVPLAWNVLAADGLHTNAEYHHIIYSAVSAVLAGAVWGDHCSPISDTTILSSLASQCDHIDHVRTQIPYALTVGAVALFLGTIPAGFGAPWWAVLPIGALVLYLVLRFVGKPVDEPDAMVAA</sequence>